<dbReference type="EMBL" id="JBHLWI010000016">
    <property type="protein sequence ID" value="MFC0262476.1"/>
    <property type="molecule type" value="Genomic_DNA"/>
</dbReference>
<gene>
    <name evidence="1" type="ORF">ACFFIP_07245</name>
</gene>
<keyword evidence="2" id="KW-1185">Reference proteome</keyword>
<accession>A0ABV6FRI5</accession>
<organism evidence="1 2">
    <name type="scientific">Fontibacter flavus</name>
    <dbReference type="NCBI Taxonomy" id="654838"/>
    <lineage>
        <taxon>Bacteria</taxon>
        <taxon>Pseudomonadati</taxon>
        <taxon>Bacteroidota</taxon>
        <taxon>Cytophagia</taxon>
        <taxon>Cytophagales</taxon>
        <taxon>Cyclobacteriaceae</taxon>
        <taxon>Fontibacter</taxon>
    </lineage>
</organism>
<proteinExistence type="predicted"/>
<comment type="caution">
    <text evidence="1">The sequence shown here is derived from an EMBL/GenBank/DDBJ whole genome shotgun (WGS) entry which is preliminary data.</text>
</comment>
<dbReference type="PROSITE" id="PS51257">
    <property type="entry name" value="PROKAR_LIPOPROTEIN"/>
    <property type="match status" value="1"/>
</dbReference>
<evidence type="ECO:0008006" key="3">
    <source>
        <dbReference type="Google" id="ProtNLM"/>
    </source>
</evidence>
<evidence type="ECO:0000313" key="1">
    <source>
        <dbReference type="EMBL" id="MFC0262476.1"/>
    </source>
</evidence>
<dbReference type="Proteomes" id="UP001589797">
    <property type="component" value="Unassembled WGS sequence"/>
</dbReference>
<name>A0ABV6FRI5_9BACT</name>
<protein>
    <recommendedName>
        <fullName evidence="3">Lipoprotein</fullName>
    </recommendedName>
</protein>
<dbReference type="RefSeq" id="WP_382386921.1">
    <property type="nucleotide sequence ID" value="NZ_JBHLWI010000016.1"/>
</dbReference>
<sequence length="244" mass="27758">MKTHQNTSKHIKTHYSKYLCIFGLFFLLLTSCLQNEENSNFEEQLIKNLVLKYNFNLEGIKKNVSEGFKVNDLNEFENYLKSISNHLYDFEDLKNLYFKNGIDLEKFLAADYSIDQVSEINLSSLDRIECIQNAQTVYGRLNSGNPLTYIDVTFNIGSGSGLIESFQATLGGLTLGVSLGRNNFQNSQTAGSNNNYIYSGIYTFTLVYSISYPNIGTVYVTEITKWQIRTDGCTGTTHWIQIIE</sequence>
<evidence type="ECO:0000313" key="2">
    <source>
        <dbReference type="Proteomes" id="UP001589797"/>
    </source>
</evidence>
<reference evidence="1 2" key="1">
    <citation type="submission" date="2024-09" db="EMBL/GenBank/DDBJ databases">
        <authorList>
            <person name="Sun Q."/>
            <person name="Mori K."/>
        </authorList>
    </citation>
    <scope>NUCLEOTIDE SEQUENCE [LARGE SCALE GENOMIC DNA]</scope>
    <source>
        <strain evidence="1 2">CCM 7650</strain>
    </source>
</reference>